<dbReference type="InterPro" id="IPR026275">
    <property type="entry name" value="Glyoxalase/dOase/EhpR"/>
</dbReference>
<dbReference type="Gene3D" id="3.30.720.120">
    <property type="match status" value="1"/>
</dbReference>
<sequence length="123" mass="13320">MSNILLFYVADPAASVAFYSRLLGRPPVEQSPTFALFVLDSGLALGLWRKDGVQPRPEHAPGACDLGFKVAPEQVAQTHADWLARGVTMLMPPTDLDFGTSFVAVDPDGHRLRVYALAEAPEV</sequence>
<dbReference type="Pfam" id="PF00903">
    <property type="entry name" value="Glyoxalase"/>
    <property type="match status" value="1"/>
</dbReference>
<evidence type="ECO:0000313" key="3">
    <source>
        <dbReference type="Proteomes" id="UP000247727"/>
    </source>
</evidence>
<dbReference type="PROSITE" id="PS51819">
    <property type="entry name" value="VOC"/>
    <property type="match status" value="1"/>
</dbReference>
<evidence type="ECO:0000313" key="2">
    <source>
        <dbReference type="EMBL" id="PYF10227.1"/>
    </source>
</evidence>
<dbReference type="SUPFAM" id="SSF54593">
    <property type="entry name" value="Glyoxalase/Bleomycin resistance protein/Dihydroxybiphenyl dioxygenase"/>
    <property type="match status" value="1"/>
</dbReference>
<dbReference type="AlphaFoldDB" id="A0A318TYQ9"/>
<dbReference type="InterPro" id="IPR004360">
    <property type="entry name" value="Glyas_Fos-R_dOase_dom"/>
</dbReference>
<dbReference type="PIRSF" id="PIRSF039020">
    <property type="entry name" value="EhpR"/>
    <property type="match status" value="1"/>
</dbReference>
<comment type="caution">
    <text evidence="2">The sequence shown here is derived from an EMBL/GenBank/DDBJ whole genome shotgun (WGS) entry which is preliminary data.</text>
</comment>
<dbReference type="Gene3D" id="3.30.720.110">
    <property type="match status" value="1"/>
</dbReference>
<evidence type="ECO:0000259" key="1">
    <source>
        <dbReference type="PROSITE" id="PS51819"/>
    </source>
</evidence>
<dbReference type="RefSeq" id="WP_110805414.1">
    <property type="nucleotide sequence ID" value="NZ_QJTK01000005.1"/>
</dbReference>
<protein>
    <submittedName>
        <fullName evidence="2">Putative enzyme related to lactoylglutathione lyase</fullName>
    </submittedName>
</protein>
<keyword evidence="2" id="KW-0456">Lyase</keyword>
<gene>
    <name evidence="2" type="ORF">C8J30_10536</name>
</gene>
<dbReference type="InterPro" id="IPR029068">
    <property type="entry name" value="Glyas_Bleomycin-R_OHBP_Dase"/>
</dbReference>
<dbReference type="GO" id="GO:0016829">
    <property type="term" value="F:lyase activity"/>
    <property type="evidence" value="ECO:0007669"/>
    <property type="project" value="UniProtKB-KW"/>
</dbReference>
<reference evidence="2 3" key="1">
    <citation type="submission" date="2018-06" db="EMBL/GenBank/DDBJ databases">
        <title>Genomic Encyclopedia of Type Strains, Phase III (KMG-III): the genomes of soil and plant-associated and newly described type strains.</title>
        <authorList>
            <person name="Whitman W."/>
        </authorList>
    </citation>
    <scope>NUCLEOTIDE SEQUENCE [LARGE SCALE GENOMIC DNA]</scope>
    <source>
        <strain evidence="2 3">JA737</strain>
    </source>
</reference>
<dbReference type="OrthoDB" id="9806945at2"/>
<name>A0A318TYQ9_9RHOB</name>
<dbReference type="InterPro" id="IPR037523">
    <property type="entry name" value="VOC_core"/>
</dbReference>
<feature type="domain" description="VOC" evidence="1">
    <location>
        <begin position="1"/>
        <end position="117"/>
    </location>
</feature>
<dbReference type="EMBL" id="QJTK01000005">
    <property type="protein sequence ID" value="PYF10227.1"/>
    <property type="molecule type" value="Genomic_DNA"/>
</dbReference>
<organism evidence="2 3">
    <name type="scientific">Rhodobacter viridis</name>
    <dbReference type="NCBI Taxonomy" id="1054202"/>
    <lineage>
        <taxon>Bacteria</taxon>
        <taxon>Pseudomonadati</taxon>
        <taxon>Pseudomonadota</taxon>
        <taxon>Alphaproteobacteria</taxon>
        <taxon>Rhodobacterales</taxon>
        <taxon>Rhodobacter group</taxon>
        <taxon>Rhodobacter</taxon>
    </lineage>
</organism>
<keyword evidence="3" id="KW-1185">Reference proteome</keyword>
<dbReference type="Proteomes" id="UP000247727">
    <property type="component" value="Unassembled WGS sequence"/>
</dbReference>
<proteinExistence type="predicted"/>
<accession>A0A318TYQ9</accession>